<keyword evidence="5" id="KW-0479">Metal-binding</keyword>
<evidence type="ECO:0000256" key="13">
    <source>
        <dbReference type="ARBA" id="ARBA00023125"/>
    </source>
</evidence>
<keyword evidence="3" id="KW-0548">Nucleotidyltransferase</keyword>
<gene>
    <name evidence="17" type="ORF">Tci_022679</name>
</gene>
<dbReference type="Pfam" id="PF00078">
    <property type="entry name" value="RVT_1"/>
    <property type="match status" value="2"/>
</dbReference>
<feature type="compositionally biased region" description="Low complexity" evidence="15">
    <location>
        <begin position="2106"/>
        <end position="2148"/>
    </location>
</feature>
<evidence type="ECO:0000256" key="11">
    <source>
        <dbReference type="ARBA" id="ARBA00022918"/>
    </source>
</evidence>
<dbReference type="PANTHER" id="PTHR37984">
    <property type="entry name" value="PROTEIN CBG26694"/>
    <property type="match status" value="1"/>
</dbReference>
<dbReference type="GO" id="GO:0004519">
    <property type="term" value="F:endonuclease activity"/>
    <property type="evidence" value="ECO:0007669"/>
    <property type="project" value="UniProtKB-KW"/>
</dbReference>
<reference evidence="17" key="1">
    <citation type="journal article" date="2019" name="Sci. Rep.">
        <title>Draft genome of Tanacetum cinerariifolium, the natural source of mosquito coil.</title>
        <authorList>
            <person name="Yamashiro T."/>
            <person name="Shiraishi A."/>
            <person name="Satake H."/>
            <person name="Nakayama K."/>
        </authorList>
    </citation>
    <scope>NUCLEOTIDE SEQUENCE</scope>
</reference>
<dbReference type="Pfam" id="PF08284">
    <property type="entry name" value="RVP_2"/>
    <property type="match status" value="1"/>
</dbReference>
<dbReference type="InterPro" id="IPR001584">
    <property type="entry name" value="Integrase_cat-core"/>
</dbReference>
<keyword evidence="9" id="KW-0460">Magnesium</keyword>
<dbReference type="CDD" id="cd01647">
    <property type="entry name" value="RT_LTR"/>
    <property type="match status" value="1"/>
</dbReference>
<comment type="caution">
    <text evidence="17">The sequence shown here is derived from an EMBL/GenBank/DDBJ whole genome shotgun (WGS) entry which is preliminary data.</text>
</comment>
<evidence type="ECO:0000256" key="7">
    <source>
        <dbReference type="ARBA" id="ARBA00022759"/>
    </source>
</evidence>
<feature type="region of interest" description="Disordered" evidence="15">
    <location>
        <begin position="1789"/>
        <end position="1811"/>
    </location>
</feature>
<dbReference type="GO" id="GO:0003887">
    <property type="term" value="F:DNA-directed DNA polymerase activity"/>
    <property type="evidence" value="ECO:0007669"/>
    <property type="project" value="UniProtKB-KW"/>
</dbReference>
<keyword evidence="8" id="KW-0378">Hydrolase</keyword>
<dbReference type="InterPro" id="IPR000477">
    <property type="entry name" value="RT_dom"/>
</dbReference>
<keyword evidence="13" id="KW-0238">DNA-binding</keyword>
<dbReference type="SUPFAM" id="SSF53098">
    <property type="entry name" value="Ribonuclease H-like"/>
    <property type="match status" value="2"/>
</dbReference>
<keyword evidence="14" id="KW-0233">DNA recombination</keyword>
<keyword evidence="12 17" id="KW-0239">DNA-directed DNA polymerase</keyword>
<dbReference type="InterPro" id="IPR056924">
    <property type="entry name" value="SH3_Tf2-1"/>
</dbReference>
<evidence type="ECO:0000256" key="12">
    <source>
        <dbReference type="ARBA" id="ARBA00022932"/>
    </source>
</evidence>
<protein>
    <submittedName>
        <fullName evidence="17">DNA-directed DNA polymerase</fullName>
    </submittedName>
</protein>
<feature type="region of interest" description="Disordered" evidence="15">
    <location>
        <begin position="138"/>
        <end position="161"/>
    </location>
</feature>
<evidence type="ECO:0000313" key="17">
    <source>
        <dbReference type="EMBL" id="GEU50701.1"/>
    </source>
</evidence>
<dbReference type="Gene3D" id="3.30.420.10">
    <property type="entry name" value="Ribonuclease H-like superfamily/Ribonuclease H"/>
    <property type="match status" value="2"/>
</dbReference>
<organism evidence="17">
    <name type="scientific">Tanacetum cinerariifolium</name>
    <name type="common">Dalmatian daisy</name>
    <name type="synonym">Chrysanthemum cinerariifolium</name>
    <dbReference type="NCBI Taxonomy" id="118510"/>
    <lineage>
        <taxon>Eukaryota</taxon>
        <taxon>Viridiplantae</taxon>
        <taxon>Streptophyta</taxon>
        <taxon>Embryophyta</taxon>
        <taxon>Tracheophyta</taxon>
        <taxon>Spermatophyta</taxon>
        <taxon>Magnoliopsida</taxon>
        <taxon>eudicotyledons</taxon>
        <taxon>Gunneridae</taxon>
        <taxon>Pentapetalae</taxon>
        <taxon>asterids</taxon>
        <taxon>campanulids</taxon>
        <taxon>Asterales</taxon>
        <taxon>Asteraceae</taxon>
        <taxon>Asteroideae</taxon>
        <taxon>Anthemideae</taxon>
        <taxon>Anthemidinae</taxon>
        <taxon>Tanacetum</taxon>
    </lineage>
</organism>
<evidence type="ECO:0000256" key="9">
    <source>
        <dbReference type="ARBA" id="ARBA00022842"/>
    </source>
</evidence>
<sequence length="2332" mass="263551">MATVTRQGPNVPPNNTNPNNMNLESIQVMIDQAFLRNSTNGDESHSSHEDNRRNMQTVRPYFYADFMKCQPLNFKESEGVICTKFVANETEKIDKYVSGLPDNIYGSVKASKTKTLDETIGLANDLMDQKLRTYAKRQTNNKKKADDSLRNNHGHQQQPLKRGTIGQILRGMVVLNVELQGISREIAEKKKGNASRDPDSNVITGMFLLNNRYASILFDTGADRSFKSTAFSSLIDIVPTPLGNSYNVELADGKIVRVDTIMRGCTLNFLNHPFNIDLMPVELGSFNVIIGMDWLRRSFPIKVSSDLFPHVREPRSCSSKRKMGYSGCASTTVMPFGLTNTPAVFMDLMNRVCKPYLDKFVIVFIDDILIYSMDKKEHEEHLKAILELLKGIHADLAKIESIKDWASLKTPTEICQFLGLAGYYQRFIEGFSKITKSMTKLTQKGIKFDWCEKEENTFQLIKQKLCSVPILDLSEGSKDIVVYCDASHKGLGKANVVADAFSRKERIEPLRVRALVMTIGLDLPKQILEAQLEALKPKNLKNEDVGGMIRKDIPKEKLETRADGTLCLKGRSWLPCYADLRSVIIHESHKLKYSIYPGSDKMYQDMKKLYWWPNMKVNIATYVSKCLTCARVKAEHQRPSGLENDPLDKLAKLYLNRIVARYGIPASIICDHDGRFTSNFWRSFLKALGTNISMSIAYHPETVGQSKRTIQTLEDMLRTCVIDFVGEAQLTGPEMIQETTEKIVLIKQRIQAAQDRQKSYADLKRRLMDFEIGDMVMLKVLAKVGKVTYRLELPQELSRVHHTFHVSNLKKCYSDEPLVMPLEGIHVDDNLQFVEEPVEIMEQEIKRLKRSQIPLVKTLPKPNIPYPLGLNDQKLYEKAMNQMEKFYQIFQDLHFDNSFADALLLMPKFASTIKRLLTNKDKLFNLPKILLNENCSVMLLKKLPEKLRDPGKFLIPCDFSGIDLSLPKLTPTRMTLELADRSNTHPKGVTKYVFVKVGKFHFSIDFVVVDFEADLRVPLILGRSFLRTGRALIDVYGEEITLRVNDEAVTLNLNQTTRYSSAYDDLSVNRIVIIDVAREEYAHEILVFLIILRVGDICLIEKLLNDEPFQLPPMDLKQGEVVKEKSSFEEPSELDLKDIPSHLEYAYLQGIDQLPVIIAKDLKVDEKEALLKVLKSHKRAIAWKITDIKGIDPWFCTHKILMEEDYKPAVQSQRRVNPKIHVVIKKEVIKLLDVGMIYLISDTPWVSPIHCVPKKGGITVVENENNELIPTWLVTGWRVCIDYRKLNDATRKDHFSLPFMDQMLERLVWNEFYCFLDGFSGYFQISINPPDQEKTTFTCPYGTFAYRRMPFGLCNAPRTFQRSNHSKCVHGQEAYDILKACHEGPIEGHHGANFTTKKVFSASFFWPAIYKDARDLVKSCDSCQRQGKISQKDEMPQNVIKVCKIFDVWGIDFMGPFLSSRGNRYILVAVDYLSKWVEAKALPTNDARVNFLKSLFARFRTPRAIISDHGTHFCNDKFAKVMSKYEVTHRLSTAYHPQTSGRVEVSNRVPAGRYIVPTGSVIVATDRESKARTTLLQSIPNDHIADFHYMDDARDIWNAVKARFGGNAKSKKMRKSMLKQEFSEFRISEAEGLHKGYDRMQKILSQLNQLDAKPDAKEINLRFLRALPSSWFQVALTLKTKGPSHTTFVSATNTSKMMPYGDSLISSSPTTYSVPSNSKTGSHKSSNVIKDVLYLFVADTEPEQQLAYKDLKQVDKLDLEEMDLKWKMAMLSVRVHKFEKKVGRKMEFDRKESARSKGRNDKQRYSSFKNKEIERKEENSKALVSVDTLVDWSNHDSECDEVIAAKEFGMIAGCDSADAIKAGANKLYNMINGANSEEANTPCDVREFALMGVTSETQLDNHFVQTKKWKSSSKNLYKLIDSSMSVRTKVGLGFTDCISQNELGWDDSAFSVFTTTSEDVEDHSDLDESQMSYGTKSLTSNNPESMNNDFVSCDDSDKSSEVKTSDFASSDSSGSGTHQIKDCDFYEKQMTNMTVGIGVGTAVRPQLVSTGTPKAKPVPTCTPKATLVPTGRPKGTPVPTGKPKGTLVPTGKPKVKLVPTGKPKVKSVPTGKPKVKPVPAGKPKVKSVSTGKPKVTPVPTGTPQVYTPVTTGRLYRPFPVPTDREYSPSEHPFSDAIFEGRTVAAKFSSHLFLLFDSELASPEQTATGEDISNPFMAVMICQKSLGYSNSPLIHVLRIGLVINPPGYIVPTGSVIVSTGRYIFPAGDHRKLQLNELNELRDQAYENSLIYKDKTKKIHDSEIKNRIFNVGDRVLLFNSLLKISLGKIKTHSS</sequence>
<accession>A0A6L2KML3</accession>
<keyword evidence="11" id="KW-0695">RNA-directed DNA polymerase</keyword>
<keyword evidence="4" id="KW-0540">Nuclease</keyword>
<dbReference type="GO" id="GO:0003964">
    <property type="term" value="F:RNA-directed DNA polymerase activity"/>
    <property type="evidence" value="ECO:0007669"/>
    <property type="project" value="UniProtKB-KW"/>
</dbReference>
<dbReference type="Gene3D" id="3.30.70.270">
    <property type="match status" value="2"/>
</dbReference>
<dbReference type="FunFam" id="3.30.70.270:FF:000020">
    <property type="entry name" value="Transposon Tf2-6 polyprotein-like Protein"/>
    <property type="match status" value="1"/>
</dbReference>
<dbReference type="Pfam" id="PF14223">
    <property type="entry name" value="Retrotran_gag_2"/>
    <property type="match status" value="1"/>
</dbReference>
<dbReference type="SUPFAM" id="SSF50630">
    <property type="entry name" value="Acid proteases"/>
    <property type="match status" value="1"/>
</dbReference>
<dbReference type="Pfam" id="PF17921">
    <property type="entry name" value="Integrase_H2C2"/>
    <property type="match status" value="2"/>
</dbReference>
<dbReference type="InterPro" id="IPR041588">
    <property type="entry name" value="Integrase_H2C2"/>
</dbReference>
<keyword evidence="10" id="KW-0229">DNA integration</keyword>
<dbReference type="PANTHER" id="PTHR37984:SF5">
    <property type="entry name" value="PROTEIN NYNRIN-LIKE"/>
    <property type="match status" value="1"/>
</dbReference>
<evidence type="ECO:0000256" key="10">
    <source>
        <dbReference type="ARBA" id="ARBA00022908"/>
    </source>
</evidence>
<feature type="domain" description="Integrase catalytic" evidence="16">
    <location>
        <begin position="1432"/>
        <end position="1549"/>
    </location>
</feature>
<keyword evidence="2" id="KW-0808">Transferase</keyword>
<feature type="domain" description="Integrase catalytic" evidence="16">
    <location>
        <begin position="593"/>
        <end position="718"/>
    </location>
</feature>
<dbReference type="GO" id="GO:0006508">
    <property type="term" value="P:proteolysis"/>
    <property type="evidence" value="ECO:0007669"/>
    <property type="project" value="UniProtKB-KW"/>
</dbReference>
<dbReference type="InterPro" id="IPR012337">
    <property type="entry name" value="RNaseH-like_sf"/>
</dbReference>
<keyword evidence="6" id="KW-0064">Aspartyl protease</keyword>
<dbReference type="Gene3D" id="1.10.340.70">
    <property type="match status" value="2"/>
</dbReference>
<feature type="compositionally biased region" description="Polar residues" evidence="15">
    <location>
        <begin position="1969"/>
        <end position="1990"/>
    </location>
</feature>
<evidence type="ECO:0000256" key="8">
    <source>
        <dbReference type="ARBA" id="ARBA00022801"/>
    </source>
</evidence>
<evidence type="ECO:0000256" key="15">
    <source>
        <dbReference type="SAM" id="MobiDB-lite"/>
    </source>
</evidence>
<dbReference type="GO" id="GO:0003677">
    <property type="term" value="F:DNA binding"/>
    <property type="evidence" value="ECO:0007669"/>
    <property type="project" value="UniProtKB-KW"/>
</dbReference>
<dbReference type="PROSITE" id="PS50994">
    <property type="entry name" value="INTEGRASE"/>
    <property type="match status" value="2"/>
</dbReference>
<evidence type="ECO:0000256" key="5">
    <source>
        <dbReference type="ARBA" id="ARBA00022723"/>
    </source>
</evidence>
<evidence type="ECO:0000256" key="6">
    <source>
        <dbReference type="ARBA" id="ARBA00022750"/>
    </source>
</evidence>
<proteinExistence type="predicted"/>
<dbReference type="InterPro" id="IPR043502">
    <property type="entry name" value="DNA/RNA_pol_sf"/>
</dbReference>
<dbReference type="GO" id="GO:0015074">
    <property type="term" value="P:DNA integration"/>
    <property type="evidence" value="ECO:0007669"/>
    <property type="project" value="UniProtKB-KW"/>
</dbReference>
<feature type="compositionally biased region" description="Basic and acidic residues" evidence="15">
    <location>
        <begin position="1995"/>
        <end position="2004"/>
    </location>
</feature>
<dbReference type="EMBL" id="BKCJ010002754">
    <property type="protein sequence ID" value="GEU50701.1"/>
    <property type="molecule type" value="Genomic_DNA"/>
</dbReference>
<evidence type="ECO:0000256" key="2">
    <source>
        <dbReference type="ARBA" id="ARBA00022679"/>
    </source>
</evidence>
<feature type="region of interest" description="Disordered" evidence="15">
    <location>
        <begin position="1"/>
        <end position="21"/>
    </location>
</feature>
<evidence type="ECO:0000256" key="3">
    <source>
        <dbReference type="ARBA" id="ARBA00022695"/>
    </source>
</evidence>
<name>A0A6L2KML3_TANCI</name>
<evidence type="ECO:0000256" key="4">
    <source>
        <dbReference type="ARBA" id="ARBA00022722"/>
    </source>
</evidence>
<keyword evidence="1" id="KW-0645">Protease</keyword>
<feature type="compositionally biased region" description="Low complexity" evidence="15">
    <location>
        <begin position="2005"/>
        <end position="2016"/>
    </location>
</feature>
<dbReference type="InterPro" id="IPR050951">
    <property type="entry name" value="Retrovirus_Pol_polyprotein"/>
</dbReference>
<dbReference type="GO" id="GO:0006310">
    <property type="term" value="P:DNA recombination"/>
    <property type="evidence" value="ECO:0007669"/>
    <property type="project" value="UniProtKB-KW"/>
</dbReference>
<dbReference type="GO" id="GO:0046872">
    <property type="term" value="F:metal ion binding"/>
    <property type="evidence" value="ECO:0007669"/>
    <property type="project" value="UniProtKB-KW"/>
</dbReference>
<dbReference type="Gene3D" id="3.10.10.10">
    <property type="entry name" value="HIV Type 1 Reverse Transcriptase, subunit A, domain 1"/>
    <property type="match status" value="2"/>
</dbReference>
<dbReference type="GO" id="GO:0004190">
    <property type="term" value="F:aspartic-type endopeptidase activity"/>
    <property type="evidence" value="ECO:0007669"/>
    <property type="project" value="UniProtKB-KW"/>
</dbReference>
<evidence type="ECO:0000256" key="14">
    <source>
        <dbReference type="ARBA" id="ARBA00023172"/>
    </source>
</evidence>
<dbReference type="Pfam" id="PF00665">
    <property type="entry name" value="rve"/>
    <property type="match status" value="1"/>
</dbReference>
<dbReference type="SUPFAM" id="SSF56672">
    <property type="entry name" value="DNA/RNA polymerases"/>
    <property type="match status" value="2"/>
</dbReference>
<dbReference type="InterPro" id="IPR036397">
    <property type="entry name" value="RNaseH_sf"/>
</dbReference>
<feature type="compositionally biased region" description="Low complexity" evidence="15">
    <location>
        <begin position="2068"/>
        <end position="2086"/>
    </location>
</feature>
<evidence type="ECO:0000259" key="16">
    <source>
        <dbReference type="PROSITE" id="PS50994"/>
    </source>
</evidence>
<dbReference type="InterPro" id="IPR043128">
    <property type="entry name" value="Rev_trsase/Diguanyl_cyclase"/>
</dbReference>
<feature type="compositionally biased region" description="Acidic residues" evidence="15">
    <location>
        <begin position="1959"/>
        <end position="1968"/>
    </location>
</feature>
<feature type="region of interest" description="Disordered" evidence="15">
    <location>
        <begin position="2050"/>
        <end position="2148"/>
    </location>
</feature>
<dbReference type="Gene3D" id="2.40.70.10">
    <property type="entry name" value="Acid Proteases"/>
    <property type="match status" value="2"/>
</dbReference>
<dbReference type="Pfam" id="PF24626">
    <property type="entry name" value="SH3_Tf2-1"/>
    <property type="match status" value="1"/>
</dbReference>
<dbReference type="CDD" id="cd00303">
    <property type="entry name" value="retropepsin_like"/>
    <property type="match status" value="2"/>
</dbReference>
<keyword evidence="7" id="KW-0255">Endonuclease</keyword>
<evidence type="ECO:0000256" key="1">
    <source>
        <dbReference type="ARBA" id="ARBA00022670"/>
    </source>
</evidence>
<feature type="region of interest" description="Disordered" evidence="15">
    <location>
        <begin position="1959"/>
        <end position="2018"/>
    </location>
</feature>
<dbReference type="InterPro" id="IPR021109">
    <property type="entry name" value="Peptidase_aspartic_dom_sf"/>
</dbReference>